<evidence type="ECO:0000256" key="3">
    <source>
        <dbReference type="ARBA" id="ARBA00022782"/>
    </source>
</evidence>
<keyword evidence="7" id="KW-1185">Reference proteome</keyword>
<reference evidence="6 7" key="1">
    <citation type="journal article" date="2024" name="Plant J.">
        <title>Genome sequences and population genomics reveal climatic adaptation and genomic divergence between two closely related sweetgum species.</title>
        <authorList>
            <person name="Xu W.Q."/>
            <person name="Ren C.Q."/>
            <person name="Zhang X.Y."/>
            <person name="Comes H.P."/>
            <person name="Liu X.H."/>
            <person name="Li Y.G."/>
            <person name="Kettle C.J."/>
            <person name="Jalonen R."/>
            <person name="Gaisberger H."/>
            <person name="Ma Y.Z."/>
            <person name="Qiu Y.X."/>
        </authorList>
    </citation>
    <scope>NUCLEOTIDE SEQUENCE [LARGE SCALE GENOMIC DNA]</scope>
    <source>
        <strain evidence="6">Hangzhou</strain>
    </source>
</reference>
<keyword evidence="4" id="KW-0379">Hydroxylation</keyword>
<feature type="region of interest" description="Disordered" evidence="5">
    <location>
        <begin position="70"/>
        <end position="94"/>
    </location>
</feature>
<comment type="similarity">
    <text evidence="1">Belongs to the CLV3/ESR signal peptide family.</text>
</comment>
<keyword evidence="2" id="KW-0217">Developmental protein</keyword>
<sequence>MAFKVSHLLFIILWLSLLLLLFHEFYNYKSKINTKSSINISHHSSSLSHRPLISRKVLASQFDFTPFQKHGAPHHGTDSPEGMQVQPAEPAKSEIDPRYGVDKTACPNWSEPIAPLSQKGALGASCEMKKKNILVSESFNFQLKQWAGRAANLWQTYFVETIAE</sequence>
<evidence type="ECO:0000256" key="1">
    <source>
        <dbReference type="ARBA" id="ARBA00005416"/>
    </source>
</evidence>
<evidence type="ECO:0000256" key="2">
    <source>
        <dbReference type="ARBA" id="ARBA00022473"/>
    </source>
</evidence>
<organism evidence="6 7">
    <name type="scientific">Liquidambar formosana</name>
    <name type="common">Formosan gum</name>
    <dbReference type="NCBI Taxonomy" id="63359"/>
    <lineage>
        <taxon>Eukaryota</taxon>
        <taxon>Viridiplantae</taxon>
        <taxon>Streptophyta</taxon>
        <taxon>Embryophyta</taxon>
        <taxon>Tracheophyta</taxon>
        <taxon>Spermatophyta</taxon>
        <taxon>Magnoliopsida</taxon>
        <taxon>eudicotyledons</taxon>
        <taxon>Gunneridae</taxon>
        <taxon>Pentapetalae</taxon>
        <taxon>Saxifragales</taxon>
        <taxon>Altingiaceae</taxon>
        <taxon>Liquidambar</taxon>
    </lineage>
</organism>
<evidence type="ECO:0000256" key="5">
    <source>
        <dbReference type="SAM" id="MobiDB-lite"/>
    </source>
</evidence>
<comment type="caution">
    <text evidence="6">The sequence shown here is derived from an EMBL/GenBank/DDBJ whole genome shotgun (WGS) entry which is preliminary data.</text>
</comment>
<dbReference type="GO" id="GO:0030154">
    <property type="term" value="P:cell differentiation"/>
    <property type="evidence" value="ECO:0007669"/>
    <property type="project" value="UniProtKB-KW"/>
</dbReference>
<dbReference type="Proteomes" id="UP001415857">
    <property type="component" value="Unassembled WGS sequence"/>
</dbReference>
<name>A0AAP0WQQ9_LIQFO</name>
<proteinExistence type="inferred from homology"/>
<evidence type="ECO:0000256" key="4">
    <source>
        <dbReference type="ARBA" id="ARBA00023278"/>
    </source>
</evidence>
<accession>A0AAP0WQQ9</accession>
<dbReference type="EMBL" id="JBBPBK010000010">
    <property type="protein sequence ID" value="KAK9276414.1"/>
    <property type="molecule type" value="Genomic_DNA"/>
</dbReference>
<protein>
    <submittedName>
        <fullName evidence="6">Uncharacterized protein</fullName>
    </submittedName>
</protein>
<keyword evidence="3" id="KW-0221">Differentiation</keyword>
<dbReference type="AlphaFoldDB" id="A0AAP0WQQ9"/>
<dbReference type="PANTHER" id="PTHR34359">
    <property type="entry name" value="CLAVATA3/ESR (CLE)-RELATED PROTEIN 10"/>
    <property type="match status" value="1"/>
</dbReference>
<dbReference type="PANTHER" id="PTHR34359:SF28">
    <property type="entry name" value="CLAVATA3_ESR (CLE)-RELATED PROTEIN 12"/>
    <property type="match status" value="1"/>
</dbReference>
<evidence type="ECO:0000313" key="6">
    <source>
        <dbReference type="EMBL" id="KAK9276414.1"/>
    </source>
</evidence>
<dbReference type="InterPro" id="IPR039618">
    <property type="entry name" value="CLE9-13"/>
</dbReference>
<evidence type="ECO:0000313" key="7">
    <source>
        <dbReference type="Proteomes" id="UP001415857"/>
    </source>
</evidence>
<gene>
    <name evidence="6" type="ORF">L1049_005947</name>
</gene>